<dbReference type="CDD" id="cd19438">
    <property type="entry name" value="lipocalin_Blc-like"/>
    <property type="match status" value="1"/>
</dbReference>
<evidence type="ECO:0000256" key="10">
    <source>
        <dbReference type="ARBA" id="ARBA00057024"/>
    </source>
</evidence>
<dbReference type="Gene3D" id="2.40.128.20">
    <property type="match status" value="1"/>
</dbReference>
<dbReference type="FunFam" id="2.40.128.20:FF:000002">
    <property type="entry name" value="Outer membrane lipoprotein Blc"/>
    <property type="match status" value="1"/>
</dbReference>
<keyword evidence="5 12" id="KW-0446">Lipid-binding</keyword>
<keyword evidence="15" id="KW-1185">Reference proteome</keyword>
<evidence type="ECO:0000256" key="4">
    <source>
        <dbReference type="ARBA" id="ARBA00022729"/>
    </source>
</evidence>
<evidence type="ECO:0000256" key="9">
    <source>
        <dbReference type="ARBA" id="ARBA00023288"/>
    </source>
</evidence>
<dbReference type="InterPro" id="IPR012674">
    <property type="entry name" value="Calycin"/>
</dbReference>
<keyword evidence="6 12" id="KW-0472">Membrane</keyword>
<proteinExistence type="inferred from homology"/>
<comment type="function">
    <text evidence="10 12">Involved in the storage or transport of lipids necessary for membrane maintenance under stressful conditions. Displays a binding preference for lysophospholipids.</text>
</comment>
<keyword evidence="7" id="KW-0564">Palmitate</keyword>
<sequence>MKKLLVIAAALFLSACTGMPAGVAPVKDFELNRYLGKWYEVARLDHSFERGLEQVSAEYSLNPNGSVKVVNRGYSTTKNKWSEAVGKAKFVQDPTTGYLKVSFFGPFYGSYVVFDLDKEGYEYAFVSGPDLSYLWLLSRNKTVSPEVKASFLKQAKEIGFDTSKLIFVKQ</sequence>
<dbReference type="PROSITE" id="PS51257">
    <property type="entry name" value="PROKAR_LIPOPROTEIN"/>
    <property type="match status" value="1"/>
</dbReference>
<dbReference type="PROSITE" id="PS00213">
    <property type="entry name" value="LIPOCALIN"/>
    <property type="match status" value="1"/>
</dbReference>
<dbReference type="GO" id="GO:0006950">
    <property type="term" value="P:response to stress"/>
    <property type="evidence" value="ECO:0007669"/>
    <property type="project" value="UniProtKB-ARBA"/>
</dbReference>
<dbReference type="PRINTS" id="PR01171">
    <property type="entry name" value="BCTLIPOCALIN"/>
</dbReference>
<dbReference type="InterPro" id="IPR002446">
    <property type="entry name" value="Lipocalin_bac"/>
</dbReference>
<dbReference type="Pfam" id="PF08212">
    <property type="entry name" value="Lipocalin_2"/>
    <property type="match status" value="1"/>
</dbReference>
<dbReference type="PIRSF" id="PIRSF036893">
    <property type="entry name" value="Lipocalin_ApoD"/>
    <property type="match status" value="1"/>
</dbReference>
<evidence type="ECO:0000313" key="14">
    <source>
        <dbReference type="EMBL" id="PWQ96832.1"/>
    </source>
</evidence>
<dbReference type="EMBL" id="QGKL01000026">
    <property type="protein sequence ID" value="PWQ96832.1"/>
    <property type="molecule type" value="Genomic_DNA"/>
</dbReference>
<gene>
    <name evidence="14" type="ORF">DKT75_08685</name>
</gene>
<dbReference type="OrthoDB" id="9793905at2"/>
<keyword evidence="9 12" id="KW-0449">Lipoprotein</keyword>
<feature type="signal peptide" evidence="12">
    <location>
        <begin position="1"/>
        <end position="23"/>
    </location>
</feature>
<dbReference type="Proteomes" id="UP000245506">
    <property type="component" value="Unassembled WGS sequence"/>
</dbReference>
<dbReference type="PANTHER" id="PTHR10612">
    <property type="entry name" value="APOLIPOPROTEIN D"/>
    <property type="match status" value="1"/>
</dbReference>
<feature type="chain" id="PRO_5016197063" description="Outer membrane lipoprotein Blc" evidence="12">
    <location>
        <begin position="24"/>
        <end position="170"/>
    </location>
</feature>
<feature type="domain" description="Lipocalin/cytosolic fatty-acid binding" evidence="13">
    <location>
        <begin position="30"/>
        <end position="170"/>
    </location>
</feature>
<reference evidence="14 15" key="1">
    <citation type="submission" date="2018-05" db="EMBL/GenBank/DDBJ databases">
        <title>Leucothrix arctica sp. nov., isolated from Arctic seawater.</title>
        <authorList>
            <person name="Choi A."/>
            <person name="Baek K."/>
        </authorList>
    </citation>
    <scope>NUCLEOTIDE SEQUENCE [LARGE SCALE GENOMIC DNA]</scope>
    <source>
        <strain evidence="14 15">IMCC9719</strain>
    </source>
</reference>
<comment type="caution">
    <text evidence="14">The sequence shown here is derived from an EMBL/GenBank/DDBJ whole genome shotgun (WGS) entry which is preliminary data.</text>
</comment>
<dbReference type="GO" id="GO:0008289">
    <property type="term" value="F:lipid binding"/>
    <property type="evidence" value="ECO:0007669"/>
    <property type="project" value="UniProtKB-UniRule"/>
</dbReference>
<comment type="subcellular location">
    <subcellularLocation>
        <location evidence="1">Cell outer membrane</location>
        <topology evidence="1">Lipid-anchor</topology>
    </subcellularLocation>
</comment>
<organism evidence="14 15">
    <name type="scientific">Leucothrix arctica</name>
    <dbReference type="NCBI Taxonomy" id="1481894"/>
    <lineage>
        <taxon>Bacteria</taxon>
        <taxon>Pseudomonadati</taxon>
        <taxon>Pseudomonadota</taxon>
        <taxon>Gammaproteobacteria</taxon>
        <taxon>Thiotrichales</taxon>
        <taxon>Thiotrichaceae</taxon>
        <taxon>Leucothrix</taxon>
    </lineage>
</organism>
<evidence type="ECO:0000256" key="6">
    <source>
        <dbReference type="ARBA" id="ARBA00023136"/>
    </source>
</evidence>
<dbReference type="InterPro" id="IPR047202">
    <property type="entry name" value="Lipocalin_Blc-like_dom"/>
</dbReference>
<evidence type="ECO:0000256" key="3">
    <source>
        <dbReference type="ARBA" id="ARBA00011738"/>
    </source>
</evidence>
<accession>A0A317CKG9</accession>
<name>A0A317CKG9_9GAMM</name>
<comment type="subunit">
    <text evidence="3 12">Homodimer.</text>
</comment>
<evidence type="ECO:0000256" key="12">
    <source>
        <dbReference type="PIRNR" id="PIRNR036893"/>
    </source>
</evidence>
<comment type="similarity">
    <text evidence="2 12">Belongs to the calycin superfamily. Lipocalin family.</text>
</comment>
<evidence type="ECO:0000256" key="8">
    <source>
        <dbReference type="ARBA" id="ARBA00023237"/>
    </source>
</evidence>
<evidence type="ECO:0000256" key="5">
    <source>
        <dbReference type="ARBA" id="ARBA00023121"/>
    </source>
</evidence>
<evidence type="ECO:0000259" key="13">
    <source>
        <dbReference type="Pfam" id="PF08212"/>
    </source>
</evidence>
<keyword evidence="4 12" id="KW-0732">Signal</keyword>
<evidence type="ECO:0000256" key="2">
    <source>
        <dbReference type="ARBA" id="ARBA00006889"/>
    </source>
</evidence>
<dbReference type="GO" id="GO:0009279">
    <property type="term" value="C:cell outer membrane"/>
    <property type="evidence" value="ECO:0007669"/>
    <property type="project" value="UniProtKB-SubCell"/>
</dbReference>
<evidence type="ECO:0000256" key="7">
    <source>
        <dbReference type="ARBA" id="ARBA00023139"/>
    </source>
</evidence>
<dbReference type="InterPro" id="IPR000566">
    <property type="entry name" value="Lipocln_cytosolic_FA-bd_dom"/>
</dbReference>
<dbReference type="AlphaFoldDB" id="A0A317CKG9"/>
<dbReference type="InterPro" id="IPR022271">
    <property type="entry name" value="Lipocalin_ApoD"/>
</dbReference>
<protein>
    <recommendedName>
        <fullName evidence="11 12">Outer membrane lipoprotein Blc</fullName>
    </recommendedName>
</protein>
<dbReference type="PANTHER" id="PTHR10612:SF34">
    <property type="entry name" value="APOLIPOPROTEIN D"/>
    <property type="match status" value="1"/>
</dbReference>
<dbReference type="RefSeq" id="WP_109823030.1">
    <property type="nucleotide sequence ID" value="NZ_QGKL01000026.1"/>
</dbReference>
<dbReference type="InterPro" id="IPR022272">
    <property type="entry name" value="Lipocalin_CS"/>
</dbReference>
<evidence type="ECO:0000313" key="15">
    <source>
        <dbReference type="Proteomes" id="UP000245506"/>
    </source>
</evidence>
<evidence type="ECO:0000256" key="1">
    <source>
        <dbReference type="ARBA" id="ARBA00004459"/>
    </source>
</evidence>
<dbReference type="SUPFAM" id="SSF50814">
    <property type="entry name" value="Lipocalins"/>
    <property type="match status" value="1"/>
</dbReference>
<evidence type="ECO:0000256" key="11">
    <source>
        <dbReference type="ARBA" id="ARBA00071217"/>
    </source>
</evidence>
<keyword evidence="8 12" id="KW-0998">Cell outer membrane</keyword>